<comment type="caution">
    <text evidence="1">The sequence shown here is derived from an EMBL/GenBank/DDBJ whole genome shotgun (WGS) entry which is preliminary data.</text>
</comment>
<accession>A0ACB9AJX2</accession>
<dbReference type="Proteomes" id="UP001055811">
    <property type="component" value="Linkage Group LG07"/>
</dbReference>
<keyword evidence="2" id="KW-1185">Reference proteome</keyword>
<gene>
    <name evidence="1" type="ORF">L2E82_40107</name>
</gene>
<name>A0ACB9AJX2_CICIN</name>
<evidence type="ECO:0000313" key="1">
    <source>
        <dbReference type="EMBL" id="KAI3710329.1"/>
    </source>
</evidence>
<reference evidence="2" key="1">
    <citation type="journal article" date="2022" name="Mol. Ecol. Resour.">
        <title>The genomes of chicory, endive, great burdock and yacon provide insights into Asteraceae palaeo-polyploidization history and plant inulin production.</title>
        <authorList>
            <person name="Fan W."/>
            <person name="Wang S."/>
            <person name="Wang H."/>
            <person name="Wang A."/>
            <person name="Jiang F."/>
            <person name="Liu H."/>
            <person name="Zhao H."/>
            <person name="Xu D."/>
            <person name="Zhang Y."/>
        </authorList>
    </citation>
    <scope>NUCLEOTIDE SEQUENCE [LARGE SCALE GENOMIC DNA]</scope>
    <source>
        <strain evidence="2">cv. Punajuju</strain>
    </source>
</reference>
<evidence type="ECO:0000313" key="2">
    <source>
        <dbReference type="Proteomes" id="UP001055811"/>
    </source>
</evidence>
<protein>
    <submittedName>
        <fullName evidence="1">Uncharacterized protein</fullName>
    </submittedName>
</protein>
<dbReference type="EMBL" id="CM042015">
    <property type="protein sequence ID" value="KAI3710329.1"/>
    <property type="molecule type" value="Genomic_DNA"/>
</dbReference>
<reference evidence="1 2" key="2">
    <citation type="journal article" date="2022" name="Mol. Ecol. Resour.">
        <title>The genomes of chicory, endive, great burdock and yacon provide insights into Asteraceae paleo-polyploidization history and plant inulin production.</title>
        <authorList>
            <person name="Fan W."/>
            <person name="Wang S."/>
            <person name="Wang H."/>
            <person name="Wang A."/>
            <person name="Jiang F."/>
            <person name="Liu H."/>
            <person name="Zhao H."/>
            <person name="Xu D."/>
            <person name="Zhang Y."/>
        </authorList>
    </citation>
    <scope>NUCLEOTIDE SEQUENCE [LARGE SCALE GENOMIC DNA]</scope>
    <source>
        <strain evidence="2">cv. Punajuju</strain>
        <tissue evidence="1">Leaves</tissue>
    </source>
</reference>
<organism evidence="1 2">
    <name type="scientific">Cichorium intybus</name>
    <name type="common">Chicory</name>
    <dbReference type="NCBI Taxonomy" id="13427"/>
    <lineage>
        <taxon>Eukaryota</taxon>
        <taxon>Viridiplantae</taxon>
        <taxon>Streptophyta</taxon>
        <taxon>Embryophyta</taxon>
        <taxon>Tracheophyta</taxon>
        <taxon>Spermatophyta</taxon>
        <taxon>Magnoliopsida</taxon>
        <taxon>eudicotyledons</taxon>
        <taxon>Gunneridae</taxon>
        <taxon>Pentapetalae</taxon>
        <taxon>asterids</taxon>
        <taxon>campanulids</taxon>
        <taxon>Asterales</taxon>
        <taxon>Asteraceae</taxon>
        <taxon>Cichorioideae</taxon>
        <taxon>Cichorieae</taxon>
        <taxon>Cichoriinae</taxon>
        <taxon>Cichorium</taxon>
    </lineage>
</organism>
<proteinExistence type="predicted"/>
<sequence length="258" mass="29262">MTCPNCISTSYAMFRKFVDDNEFVWKLGRYMDHCGLNDSILCSESVGYFFCSEDRALLCRKCDVAIHAVNQLVSSHQRFLLTGVKVGLEAVDPECGKRYAHKCKLKNHIMSHHEKGTNPMLWQDDENRTLLTNLLIKNSSQRPKILTVEDKLMVLGCNRASEDRTIPLSVIAERTKLTVEDHEPPERQKALLGALRGQRVVVQEKSKVQDLPTENVVTVQKILMKKGRYDLHSESKETCGNLDDLATCVEYSNETGNT</sequence>